<dbReference type="Gene3D" id="3.40.50.1460">
    <property type="match status" value="1"/>
</dbReference>
<organism evidence="3 4">
    <name type="scientific">Ferruginibacter yonginensis</name>
    <dbReference type="NCBI Taxonomy" id="1310416"/>
    <lineage>
        <taxon>Bacteria</taxon>
        <taxon>Pseudomonadati</taxon>
        <taxon>Bacteroidota</taxon>
        <taxon>Chitinophagia</taxon>
        <taxon>Chitinophagales</taxon>
        <taxon>Chitinophagaceae</taxon>
        <taxon>Ferruginibacter</taxon>
    </lineage>
</organism>
<proteinExistence type="predicted"/>
<comment type="caution">
    <text evidence="3">The sequence shown here is derived from an EMBL/GenBank/DDBJ whole genome shotgun (WGS) entry which is preliminary data.</text>
</comment>
<reference evidence="4" key="1">
    <citation type="journal article" date="2019" name="Int. J. Syst. Evol. Microbiol.">
        <title>The Global Catalogue of Microorganisms (GCM) 10K type strain sequencing project: providing services to taxonomists for standard genome sequencing and annotation.</title>
        <authorList>
            <consortium name="The Broad Institute Genomics Platform"/>
            <consortium name="The Broad Institute Genome Sequencing Center for Infectious Disease"/>
            <person name="Wu L."/>
            <person name="Ma J."/>
        </authorList>
    </citation>
    <scope>NUCLEOTIDE SEQUENCE [LARGE SCALE GENOMIC DNA]</scope>
    <source>
        <strain evidence="4">CECT 8289</strain>
    </source>
</reference>
<dbReference type="Gene3D" id="2.60.40.4070">
    <property type="match status" value="1"/>
</dbReference>
<dbReference type="Proteomes" id="UP001595907">
    <property type="component" value="Unassembled WGS sequence"/>
</dbReference>
<gene>
    <name evidence="3" type="ORF">ACFOWM_04405</name>
</gene>
<protein>
    <submittedName>
        <fullName evidence="3">C25 family cysteine peptidase</fullName>
    </submittedName>
</protein>
<evidence type="ECO:0000259" key="2">
    <source>
        <dbReference type="Pfam" id="PF01364"/>
    </source>
</evidence>
<dbReference type="EMBL" id="JBHSCZ010000001">
    <property type="protein sequence ID" value="MFC4262103.1"/>
    <property type="molecule type" value="Genomic_DNA"/>
</dbReference>
<dbReference type="SUPFAM" id="SSF52129">
    <property type="entry name" value="Caspase-like"/>
    <property type="match status" value="1"/>
</dbReference>
<dbReference type="InterPro" id="IPR013783">
    <property type="entry name" value="Ig-like_fold"/>
</dbReference>
<dbReference type="InterPro" id="IPR029030">
    <property type="entry name" value="Caspase-like_dom_sf"/>
</dbReference>
<keyword evidence="1" id="KW-0732">Signal</keyword>
<name>A0ABV8QQZ2_9BACT</name>
<feature type="domain" description="Gingipain" evidence="2">
    <location>
        <begin position="406"/>
        <end position="779"/>
    </location>
</feature>
<evidence type="ECO:0000313" key="4">
    <source>
        <dbReference type="Proteomes" id="UP001595907"/>
    </source>
</evidence>
<evidence type="ECO:0000256" key="1">
    <source>
        <dbReference type="SAM" id="SignalP"/>
    </source>
</evidence>
<keyword evidence="4" id="KW-1185">Reference proteome</keyword>
<dbReference type="InterPro" id="IPR001769">
    <property type="entry name" value="Gingipain"/>
</dbReference>
<dbReference type="RefSeq" id="WP_379707465.1">
    <property type="nucleotide sequence ID" value="NZ_JBHSCZ010000001.1"/>
</dbReference>
<dbReference type="Gene3D" id="2.60.40.10">
    <property type="entry name" value="Immunoglobulins"/>
    <property type="match status" value="1"/>
</dbReference>
<dbReference type="Pfam" id="PF01364">
    <property type="entry name" value="Peptidase_C25"/>
    <property type="match status" value="1"/>
</dbReference>
<evidence type="ECO:0000313" key="3">
    <source>
        <dbReference type="EMBL" id="MFC4262103.1"/>
    </source>
</evidence>
<accession>A0ABV8QQZ2</accession>
<feature type="signal peptide" evidence="1">
    <location>
        <begin position="1"/>
        <end position="18"/>
    </location>
</feature>
<feature type="chain" id="PRO_5046595424" evidence="1">
    <location>
        <begin position="19"/>
        <end position="1689"/>
    </location>
</feature>
<sequence length="1689" mass="187774">MKKCILPLLLLLAFTTKAQLNNSWIDYSKTYYKFKLGTDNICRIPQTTIANAGLSATNADHFQLWRNGKQVRLFTSVNGVALGASDYIEFFGEMNDGKADATLYKSPTFQLADRYSLETDTATYFLTVNTAGGNLRYITGLNNITGATNPDLFFMRTIDVFYRNQINYGFGKDLGEYVYSSAYDIGEGYTSSDISTGASFTETFNNLNVYTAGPANSVNVTAKLFSNTDNITRTVQVKLNNNIINSTTTTNTAEVIANVQNMPLTSLTSASTATVNVGTINQSNPAINDRLVIATLGLTYPATFNFNNTKSFAFDLAASASGNYLLIDNFNYGTTAPILYDITNGIRYVGDVTSTPGKVKFVLPASTLAVRKFILNNVEAANIITINSLQSRVFFNYNTAANRGDYIIITNPVLFNDGNGNNHVETLRAYRASANGGGYNAKIVDANELIDQFAFGIKNHPASIRDFVRFMDQQYPIKPKYIFIIGRGVAYNEARPQENNPILPKINLVPSFGWPASDILLVSQPGTVLPIVPIGRLAAINGSEVGTYVQKLLQYEQVQRTGSPLINDKEWMKNMIHIIGGKTQDESNLLSFYMNQWKDLAKDTLMGAHVETFIKSSSATTQQINSARITDLINGGVGFIGYFGHSSATTFEYNLADPAVYNNVGKYPFFEASGCTAGDFYTFDPQRLNGNLSISERYIFANQRGSIGFLADTHFGIPFALNNYNLQFYKNFSLLQYGQSVGNQLKAVIGISDGLNPNVDYYTRIHLEEINLHGDPAIKINNFDKPDYVIEDPSIVISPSIISIADASFNVKVKMQNLGRAVNDSMRVYVKRLRPNTTVPVTLIDTLIPAIKLIDSLNLNVPITPSTDVGNNSIIVELDYTNRIAELYETNNKITKNVLIFEDNIRPVYPYEYAIVNNQNITFAASTANPIAVSRNYIMEIDTTTTFNSPFKKVYNKTSIGGVIEFTPTNLTFSDSTVYYWRTGSAPTNGNNIVWNNSSFIFLPNSTPGFNQSHYYQNLKSTYDAINIASDRTLKFDTYTSTVKIKNGVFPTSGTQAEDYQVDIDGSTNIQSLCGVAKIIINAINPSDMEPKFNNVAGGPGQFGSEPVCAPGNGPGREYNFQYSTLDVLSRNKARDCLDSIPNGYYVIVRNVSGANYSLDTYAAQWQADGPNSLYTRLKDAGFNDLDSFNRPRAFNFIYRKANNSFVPMSMFSVDRFDRIILEAACPAIKGGGTITSPMFGPAKAWDYFHWRGKSQEIPTGDSIAFNIIGVTPSGTENVLLTVDSTLKDVNISSINANVYPYLKIKMINVDKKTATPYQVRYIRLNYTPVPEGAVAPNILFTMKDTVEVGEPINFSVAFKNISQVKFDSMMRISLKIRTNNNVDSIINLPRGKILIAGDTLKASYTIPTQNYLGNNTLIVEFNPNRDQPEQYLFNNILYKNFFVKNDPFNPILDVTFDGVHILSRDIVASKPNILIKLKDENRFLALKDTALLKVQLRYPDQTLRNFYFNNDTMRFIPANITTGENAASIEFKPFLPDDGEYELIVTGKDVSGNSAGALNYRTVFTVYNKPAISEMLNYPNPFTTSTAFVFTLTGSQVPQNLRIQILTITGKIVREVTKEELGPIHIGRNITEFKWDGTDMYGQKLANGVYIYRVITNLNGKSLDKYKADGDNTDKYFNKGYGKMYLMR</sequence>